<feature type="transmembrane region" description="Helical" evidence="8">
    <location>
        <begin position="187"/>
        <end position="207"/>
    </location>
</feature>
<evidence type="ECO:0000313" key="9">
    <source>
        <dbReference type="EMBL" id="MFC4833125.1"/>
    </source>
</evidence>
<keyword evidence="2" id="KW-1003">Cell membrane</keyword>
<evidence type="ECO:0000313" key="10">
    <source>
        <dbReference type="Proteomes" id="UP001595909"/>
    </source>
</evidence>
<keyword evidence="3 9" id="KW-0808">Transferase</keyword>
<reference evidence="10" key="1">
    <citation type="journal article" date="2019" name="Int. J. Syst. Evol. Microbiol.">
        <title>The Global Catalogue of Microorganisms (GCM) 10K type strain sequencing project: providing services to taxonomists for standard genome sequencing and annotation.</title>
        <authorList>
            <consortium name="The Broad Institute Genomics Platform"/>
            <consortium name="The Broad Institute Genome Sequencing Center for Infectious Disease"/>
            <person name="Wu L."/>
            <person name="Ma J."/>
        </authorList>
    </citation>
    <scope>NUCLEOTIDE SEQUENCE [LARGE SCALE GENOMIC DNA]</scope>
    <source>
        <strain evidence="10">CCUG 50347</strain>
    </source>
</reference>
<dbReference type="GO" id="GO:0016757">
    <property type="term" value="F:glycosyltransferase activity"/>
    <property type="evidence" value="ECO:0007669"/>
    <property type="project" value="UniProtKB-KW"/>
</dbReference>
<accession>A0ABV9RHE5</accession>
<dbReference type="RefSeq" id="WP_274187243.1">
    <property type="nucleotide sequence ID" value="NZ_BAABHN010000023.1"/>
</dbReference>
<evidence type="ECO:0000256" key="7">
    <source>
        <dbReference type="ARBA" id="ARBA00024033"/>
    </source>
</evidence>
<comment type="subcellular location">
    <subcellularLocation>
        <location evidence="1">Cell membrane</location>
        <topology evidence="1">Multi-pass membrane protein</topology>
    </subcellularLocation>
</comment>
<keyword evidence="4 8" id="KW-0812">Transmembrane</keyword>
<evidence type="ECO:0000256" key="3">
    <source>
        <dbReference type="ARBA" id="ARBA00022679"/>
    </source>
</evidence>
<feature type="transmembrane region" description="Helical" evidence="8">
    <location>
        <begin position="68"/>
        <end position="96"/>
    </location>
</feature>
<comment type="similarity">
    <text evidence="7">Belongs to the glycosyltransferase 87 family.</text>
</comment>
<comment type="caution">
    <text evidence="9">The sequence shown here is derived from an EMBL/GenBank/DDBJ whole genome shotgun (WGS) entry which is preliminary data.</text>
</comment>
<feature type="transmembrane region" description="Helical" evidence="8">
    <location>
        <begin position="108"/>
        <end position="124"/>
    </location>
</feature>
<dbReference type="InterPro" id="IPR018584">
    <property type="entry name" value="GT87"/>
</dbReference>
<organism evidence="9 10">
    <name type="scientific">Actinomycetospora chibensis</name>
    <dbReference type="NCBI Taxonomy" id="663606"/>
    <lineage>
        <taxon>Bacteria</taxon>
        <taxon>Bacillati</taxon>
        <taxon>Actinomycetota</taxon>
        <taxon>Actinomycetes</taxon>
        <taxon>Pseudonocardiales</taxon>
        <taxon>Pseudonocardiaceae</taxon>
        <taxon>Actinomycetospora</taxon>
    </lineage>
</organism>
<feature type="transmembrane region" description="Helical" evidence="8">
    <location>
        <begin position="12"/>
        <end position="33"/>
    </location>
</feature>
<evidence type="ECO:0000256" key="1">
    <source>
        <dbReference type="ARBA" id="ARBA00004651"/>
    </source>
</evidence>
<keyword evidence="9" id="KW-0328">Glycosyltransferase</keyword>
<feature type="transmembrane region" description="Helical" evidence="8">
    <location>
        <begin position="158"/>
        <end position="181"/>
    </location>
</feature>
<protein>
    <submittedName>
        <fullName evidence="9">Glycosyltransferase family 87 protein</fullName>
        <ecNumber evidence="9">2.4.-.-</ecNumber>
    </submittedName>
</protein>
<dbReference type="EMBL" id="JBHSIM010000023">
    <property type="protein sequence ID" value="MFC4833125.1"/>
    <property type="molecule type" value="Genomic_DNA"/>
</dbReference>
<name>A0ABV9RHE5_9PSEU</name>
<feature type="transmembrane region" description="Helical" evidence="8">
    <location>
        <begin position="275"/>
        <end position="293"/>
    </location>
</feature>
<evidence type="ECO:0000256" key="4">
    <source>
        <dbReference type="ARBA" id="ARBA00022692"/>
    </source>
</evidence>
<keyword evidence="10" id="KW-1185">Reference proteome</keyword>
<feature type="transmembrane region" description="Helical" evidence="8">
    <location>
        <begin position="250"/>
        <end position="268"/>
    </location>
</feature>
<sequence>MDPEIVRGFRRWAPALLGAVFGVVLTGIAHQALLDDAFITLSYARNLAEHGCWCVTPDLASNTATSPLWVVLLALPMLVLPPVPALGIVSAGLMAVISTAVSGLARRWGWSAWAGPVAAALLASSPTTQAAFGLESLLAVAVLTVAAHEVAVGRPVGVGIASGALLLVRPDLGVVAILAVALTGRRVLVAVTAAALTVLPWLVVSLLRFGTVLPDTLIWKQSPGQKAGLRGYMFGEAVVLFARTWPAATWLSLAGAAAGVVAALWLLWRAPRRRPVALLAVGALTHVFLLYLLDVAPYPWYPAPAVGAGLVLLALAAGAPGMARWVAVAACAVLVSVGAAYVVRHDYAGTGSPFNYNRATPSQYAAVVARAPDRAVVETYEELGAVAFFCADRCTVVDPLSDRARIAPVIEQRLADSPLLRALYPGWVPPGPPTPATHEVVVREGGVVTFGFNGFSTMDVHAIG</sequence>
<keyword evidence="6 8" id="KW-0472">Membrane</keyword>
<evidence type="ECO:0000256" key="8">
    <source>
        <dbReference type="SAM" id="Phobius"/>
    </source>
</evidence>
<gene>
    <name evidence="9" type="ORF">ACFPEL_11985</name>
</gene>
<feature type="transmembrane region" description="Helical" evidence="8">
    <location>
        <begin position="325"/>
        <end position="343"/>
    </location>
</feature>
<evidence type="ECO:0000256" key="2">
    <source>
        <dbReference type="ARBA" id="ARBA00022475"/>
    </source>
</evidence>
<dbReference type="EC" id="2.4.-.-" evidence="9"/>
<evidence type="ECO:0000256" key="5">
    <source>
        <dbReference type="ARBA" id="ARBA00022989"/>
    </source>
</evidence>
<dbReference type="Proteomes" id="UP001595909">
    <property type="component" value="Unassembled WGS sequence"/>
</dbReference>
<keyword evidence="5 8" id="KW-1133">Transmembrane helix</keyword>
<evidence type="ECO:0000256" key="6">
    <source>
        <dbReference type="ARBA" id="ARBA00023136"/>
    </source>
</evidence>
<dbReference type="Pfam" id="PF09594">
    <property type="entry name" value="GT87"/>
    <property type="match status" value="1"/>
</dbReference>
<proteinExistence type="inferred from homology"/>